<sequence>MKFSRFVSKTSKKSLIIKHTKIALCFVLLFSLIPILKQDEASALDTTYVNYMDVEIPAFSGTITMPDNWTTVFNEWTHRTDDPYWGYYIKSTVKGYRSSFKVTNIKWNRVTRVLTYDLSEINYGMTINRGPGIDPYYWNVRGLTAIPYVDVQGYVLGDFEESRANGGNADYVHTDYFSPYYYTKEHNGSAPDLIYKTSFVAGNSYDRPVTDQDHIDLSIPAASYSLDYSQPAIAGWGRVLVSDPKMIRHVFNFTDFLWNGRYSEWPLLDFADAKLEVNSPPTLNLTTQNGATILNESGQNIFNVTGYAQDPDNEALDIIVEIPNVYYRKIKVYNSYTSQQFTIPIDAIDDSLQPGSYTGTVTVVDRHNYKASGQFNFNVKNKLKNKNYYLINSPFEIGSTYSDYESDPQYSVRFRYDQDSSFFDNPMGSIYDSGLWRGTMYTSFPYSGLYNAIVQVRDNPKNDRFDEFRLWSGNNQSSLVFLIHRKPTALFSAKLVGNTIQLTDNSFDIDHTTSSNKGLIEHQWQWRKVGDETWNDGQLGSRPTNDAYEIRLRVRDIDGAEGKGVYSDWASQVVGTGSNLPPVANFIIDPINVSYRKSTTITDKSYDPDNDYLDTYEWIIRKNGGQVYYNNGSYVTPPSLTNYGVGSYEVILRVRDNRGAWSNYYSQWATVINNKPIAQFTMPAQVYRDDVVTMENTTPDPDADGDALSYTWYGRKGNRSYIYSGSNRNQNVAIRNLISGLGITDKAAVSQDWEMRLNVSDGSQEAYATRMFEILNHVPTTDISGPAAATQYTTQTYTSGATDLDSADTSSLQYYWRVIDSEGQATILHNNKSVNVTYYNTGVYTIEHWAVDQIGAKSNIASLKVTVNENLAPAMTLTAPGGTSASPTIIDASIAGDPLIKWTYVDPENDPQEQYRLEFYTKENILAKTIENSDSTGAVRQYQMPNGTFERFKLFTILGRAYSMNSWSEVSNEKTFIIDNPPQPGFTLMTDTGRNAAQVPIYRTDTLTVSGTATDADTAKGDSISYKYYLKPSGGTEELASSQSAFTKQFSTNGTFTLRQVVTDSLGLSRELVQNITVANRIPTASITYPSSTSHSAPTVVSTLTPVIKWDYQDDDGDAQQRYKVRIINLTTGAVTVQSGEQTSSAQQWQIPAGALVENQKYAVEAEVYDGFSWSSVTPRKYFMVNLLTVQGLVRHTAEWNVNRQTYNMGKSGTAESPRGYHIFWAGERFVLQANATGLPDSIEVTMTGGYRATLHPTDANKTQWSSELYDPDFEKLPDGPVTFTFTARNEWNTKTDSVTVSILGDWSEYFQSHRIK</sequence>
<comment type="caution">
    <text evidence="1">The sequence shown here is derived from an EMBL/GenBank/DDBJ whole genome shotgun (WGS) entry which is preliminary data.</text>
</comment>
<protein>
    <recommendedName>
        <fullName evidence="3">PKD domain-containing protein</fullName>
    </recommendedName>
</protein>
<keyword evidence="2" id="KW-1185">Reference proteome</keyword>
<name>A0ABM9CKX5_9BACL</name>
<evidence type="ECO:0008006" key="3">
    <source>
        <dbReference type="Google" id="ProtNLM"/>
    </source>
</evidence>
<reference evidence="1" key="1">
    <citation type="submission" date="2022-01" db="EMBL/GenBank/DDBJ databases">
        <authorList>
            <person name="Criscuolo A."/>
        </authorList>
    </citation>
    <scope>NUCLEOTIDE SEQUENCE</scope>
    <source>
        <strain evidence="1">CIP111892</strain>
    </source>
</reference>
<evidence type="ECO:0000313" key="2">
    <source>
        <dbReference type="Proteomes" id="UP000838324"/>
    </source>
</evidence>
<accession>A0ABM9CKX5</accession>
<dbReference type="InterPro" id="IPR013783">
    <property type="entry name" value="Ig-like_fold"/>
</dbReference>
<organism evidence="1 2">
    <name type="scientific">Paenibacillus auburnensis</name>
    <dbReference type="NCBI Taxonomy" id="2905649"/>
    <lineage>
        <taxon>Bacteria</taxon>
        <taxon>Bacillati</taxon>
        <taxon>Bacillota</taxon>
        <taxon>Bacilli</taxon>
        <taxon>Bacillales</taxon>
        <taxon>Paenibacillaceae</taxon>
        <taxon>Paenibacillus</taxon>
    </lineage>
</organism>
<proteinExistence type="predicted"/>
<dbReference type="Gene3D" id="2.60.40.10">
    <property type="entry name" value="Immunoglobulins"/>
    <property type="match status" value="2"/>
</dbReference>
<dbReference type="InterPro" id="IPR035986">
    <property type="entry name" value="PKD_dom_sf"/>
</dbReference>
<gene>
    <name evidence="1" type="ORF">PAECIP111892_04404</name>
</gene>
<dbReference type="Proteomes" id="UP000838324">
    <property type="component" value="Unassembled WGS sequence"/>
</dbReference>
<dbReference type="EMBL" id="CAKMMG010000008">
    <property type="protein sequence ID" value="CAH1217386.1"/>
    <property type="molecule type" value="Genomic_DNA"/>
</dbReference>
<dbReference type="SUPFAM" id="SSF49299">
    <property type="entry name" value="PKD domain"/>
    <property type="match status" value="3"/>
</dbReference>
<dbReference type="RefSeq" id="WP_236336261.1">
    <property type="nucleotide sequence ID" value="NZ_CAKMMG010000008.1"/>
</dbReference>
<evidence type="ECO:0000313" key="1">
    <source>
        <dbReference type="EMBL" id="CAH1217386.1"/>
    </source>
</evidence>